<dbReference type="InterPro" id="IPR003661">
    <property type="entry name" value="HisK_dim/P_dom"/>
</dbReference>
<dbReference type="AlphaFoldDB" id="A0A4Y6Q0U7"/>
<dbReference type="Pfam" id="PF00072">
    <property type="entry name" value="Response_reg"/>
    <property type="match status" value="1"/>
</dbReference>
<keyword evidence="3 6" id="KW-0597">Phosphoprotein</keyword>
<evidence type="ECO:0000256" key="4">
    <source>
        <dbReference type="ARBA" id="ARBA00022679"/>
    </source>
</evidence>
<evidence type="ECO:0000256" key="6">
    <source>
        <dbReference type="PROSITE-ProRule" id="PRU00169"/>
    </source>
</evidence>
<evidence type="ECO:0000256" key="7">
    <source>
        <dbReference type="SAM" id="Coils"/>
    </source>
</evidence>
<dbReference type="Pfam" id="PF02518">
    <property type="entry name" value="HATPase_c"/>
    <property type="match status" value="1"/>
</dbReference>
<dbReference type="CDD" id="cd17546">
    <property type="entry name" value="REC_hyHK_CKI1_RcsC-like"/>
    <property type="match status" value="1"/>
</dbReference>
<dbReference type="CDD" id="cd16922">
    <property type="entry name" value="HATPase_EvgS-ArcB-TorS-like"/>
    <property type="match status" value="1"/>
</dbReference>
<dbReference type="Pfam" id="PF00512">
    <property type="entry name" value="HisKA"/>
    <property type="match status" value="1"/>
</dbReference>
<dbReference type="EC" id="2.7.13.3" evidence="2"/>
<keyword evidence="11" id="KW-1185">Reference proteome</keyword>
<keyword evidence="4" id="KW-0808">Transferase</keyword>
<sequence length="408" mass="45293">MTETKTKHVEMLAKQIVELQERLREAEEKAEEMTRLKSSLLTNMSHEIRTPLTSMLAHAAILESRLDDENLEAVRAIKRAGARLTETLNSVLTLAQLDGQFLQPSPEDLDLVELVTETVDSLRPQADDKELALYVSAQQDELPTHCDPRCMRRILVNLIENAVKFTDHGEIEVAVSTDDDDIIIEVRDTGAGISEDFIHDMFEEFTQESTGLTRTHEGSGLGLAITKRLVEAMDGAIDVDSEKDRGTTFKVRLPWIDACAPQDSNDETCDLAAMLAKSARCGSSQTLPSMSVLLVEDNRDIRRVLSQLLEALGDVVTCSDAETALRAAGEREFDVVIMDISLPRMDGVQALQKLRTMNGYQDIPVIAMTGHALPGDRERFLEAGFTDYIGKPFPPSALLKKLRKRLCS</sequence>
<dbReference type="SUPFAM" id="SSF52172">
    <property type="entry name" value="CheY-like"/>
    <property type="match status" value="1"/>
</dbReference>
<evidence type="ECO:0000313" key="11">
    <source>
        <dbReference type="Proteomes" id="UP000315995"/>
    </source>
</evidence>
<proteinExistence type="predicted"/>
<feature type="coiled-coil region" evidence="7">
    <location>
        <begin position="9"/>
        <end position="43"/>
    </location>
</feature>
<evidence type="ECO:0000313" key="10">
    <source>
        <dbReference type="EMBL" id="QDG53847.1"/>
    </source>
</evidence>
<dbReference type="InterPro" id="IPR003594">
    <property type="entry name" value="HATPase_dom"/>
</dbReference>
<keyword evidence="5" id="KW-0418">Kinase</keyword>
<comment type="catalytic activity">
    <reaction evidence="1">
        <text>ATP + protein L-histidine = ADP + protein N-phospho-L-histidine.</text>
        <dbReference type="EC" id="2.7.13.3"/>
    </reaction>
</comment>
<evidence type="ECO:0000256" key="2">
    <source>
        <dbReference type="ARBA" id="ARBA00012438"/>
    </source>
</evidence>
<evidence type="ECO:0000256" key="5">
    <source>
        <dbReference type="ARBA" id="ARBA00022777"/>
    </source>
</evidence>
<dbReference type="InterPro" id="IPR004358">
    <property type="entry name" value="Sig_transdc_His_kin-like_C"/>
</dbReference>
<dbReference type="Proteomes" id="UP000315995">
    <property type="component" value="Chromosome"/>
</dbReference>
<dbReference type="InterPro" id="IPR036097">
    <property type="entry name" value="HisK_dim/P_sf"/>
</dbReference>
<accession>A0A5B8YD43</accession>
<dbReference type="GO" id="GO:0009927">
    <property type="term" value="F:histidine phosphotransfer kinase activity"/>
    <property type="evidence" value="ECO:0007669"/>
    <property type="project" value="TreeGrafter"/>
</dbReference>
<dbReference type="RefSeq" id="WP_141200301.1">
    <property type="nucleotide sequence ID" value="NZ_CP041186.1"/>
</dbReference>
<dbReference type="OrthoDB" id="9816309at2"/>
<evidence type="ECO:0000256" key="1">
    <source>
        <dbReference type="ARBA" id="ARBA00000085"/>
    </source>
</evidence>
<dbReference type="SMART" id="SM00388">
    <property type="entry name" value="HisKA"/>
    <property type="match status" value="1"/>
</dbReference>
<dbReference type="Gene3D" id="1.10.287.130">
    <property type="match status" value="1"/>
</dbReference>
<dbReference type="SUPFAM" id="SSF47384">
    <property type="entry name" value="Homodimeric domain of signal transducing histidine kinase"/>
    <property type="match status" value="1"/>
</dbReference>
<dbReference type="GO" id="GO:0000155">
    <property type="term" value="F:phosphorelay sensor kinase activity"/>
    <property type="evidence" value="ECO:0007669"/>
    <property type="project" value="InterPro"/>
</dbReference>
<dbReference type="Gene3D" id="3.40.50.2300">
    <property type="match status" value="1"/>
</dbReference>
<dbReference type="SUPFAM" id="SSF55874">
    <property type="entry name" value="ATPase domain of HSP90 chaperone/DNA topoisomerase II/histidine kinase"/>
    <property type="match status" value="1"/>
</dbReference>
<dbReference type="GO" id="GO:0005886">
    <property type="term" value="C:plasma membrane"/>
    <property type="evidence" value="ECO:0007669"/>
    <property type="project" value="TreeGrafter"/>
</dbReference>
<dbReference type="Gene3D" id="3.30.565.10">
    <property type="entry name" value="Histidine kinase-like ATPase, C-terminal domain"/>
    <property type="match status" value="1"/>
</dbReference>
<organism evidence="10 11">
    <name type="scientific">Persicimonas caeni</name>
    <dbReference type="NCBI Taxonomy" id="2292766"/>
    <lineage>
        <taxon>Bacteria</taxon>
        <taxon>Deltaproteobacteria</taxon>
        <taxon>Bradymonadales</taxon>
        <taxon>Bradymonadaceae</taxon>
        <taxon>Persicimonas</taxon>
    </lineage>
</organism>
<dbReference type="SMART" id="SM00387">
    <property type="entry name" value="HATPase_c"/>
    <property type="match status" value="1"/>
</dbReference>
<dbReference type="PROSITE" id="PS50109">
    <property type="entry name" value="HIS_KIN"/>
    <property type="match status" value="1"/>
</dbReference>
<dbReference type="CDD" id="cd00082">
    <property type="entry name" value="HisKA"/>
    <property type="match status" value="1"/>
</dbReference>
<protein>
    <recommendedName>
        <fullName evidence="2">histidine kinase</fullName>
        <ecNumber evidence="2">2.7.13.3</ecNumber>
    </recommendedName>
</protein>
<feature type="modified residue" description="4-aspartylphosphate" evidence="6">
    <location>
        <position position="339"/>
    </location>
</feature>
<feature type="domain" description="Response regulatory" evidence="9">
    <location>
        <begin position="291"/>
        <end position="406"/>
    </location>
</feature>
<keyword evidence="7" id="KW-0175">Coiled coil</keyword>
<evidence type="ECO:0000259" key="8">
    <source>
        <dbReference type="PROSITE" id="PS50109"/>
    </source>
</evidence>
<dbReference type="SMART" id="SM00448">
    <property type="entry name" value="REC"/>
    <property type="match status" value="1"/>
</dbReference>
<dbReference type="InterPro" id="IPR001789">
    <property type="entry name" value="Sig_transdc_resp-reg_receiver"/>
</dbReference>
<name>A0A4Y6Q0U7_PERCE</name>
<dbReference type="InterPro" id="IPR005467">
    <property type="entry name" value="His_kinase_dom"/>
</dbReference>
<dbReference type="InterPro" id="IPR036890">
    <property type="entry name" value="HATPase_C_sf"/>
</dbReference>
<reference evidence="10 11" key="1">
    <citation type="submission" date="2019-06" db="EMBL/GenBank/DDBJ databases">
        <title>Persicimonas caeni gen. nov., sp. nov., a predatory bacterium isolated from solar saltern.</title>
        <authorList>
            <person name="Wang S."/>
        </authorList>
    </citation>
    <scope>NUCLEOTIDE SEQUENCE [LARGE SCALE GENOMIC DNA]</scope>
    <source>
        <strain evidence="10 11">YN101</strain>
    </source>
</reference>
<evidence type="ECO:0000259" key="9">
    <source>
        <dbReference type="PROSITE" id="PS50110"/>
    </source>
</evidence>
<dbReference type="PANTHER" id="PTHR43047:SF72">
    <property type="entry name" value="OSMOSENSING HISTIDINE PROTEIN KINASE SLN1"/>
    <property type="match status" value="1"/>
</dbReference>
<dbReference type="PROSITE" id="PS50110">
    <property type="entry name" value="RESPONSE_REGULATORY"/>
    <property type="match status" value="1"/>
</dbReference>
<dbReference type="FunFam" id="3.30.565.10:FF:000010">
    <property type="entry name" value="Sensor histidine kinase RcsC"/>
    <property type="match status" value="1"/>
</dbReference>
<evidence type="ECO:0000256" key="3">
    <source>
        <dbReference type="ARBA" id="ARBA00022553"/>
    </source>
</evidence>
<gene>
    <name evidence="10" type="ORF">FIV42_24820</name>
</gene>
<feature type="domain" description="Histidine kinase" evidence="8">
    <location>
        <begin position="43"/>
        <end position="257"/>
    </location>
</feature>
<dbReference type="EMBL" id="CP041186">
    <property type="protein sequence ID" value="QDG53847.1"/>
    <property type="molecule type" value="Genomic_DNA"/>
</dbReference>
<dbReference type="InterPro" id="IPR011006">
    <property type="entry name" value="CheY-like_superfamily"/>
</dbReference>
<accession>A0A4Y6Q0U7</accession>
<dbReference type="PRINTS" id="PR00344">
    <property type="entry name" value="BCTRLSENSOR"/>
</dbReference>
<dbReference type="PANTHER" id="PTHR43047">
    <property type="entry name" value="TWO-COMPONENT HISTIDINE PROTEIN KINASE"/>
    <property type="match status" value="1"/>
</dbReference>